<organism evidence="4 5">
    <name type="scientific">Micromonospora endophytica</name>
    <dbReference type="NCBI Taxonomy" id="515350"/>
    <lineage>
        <taxon>Bacteria</taxon>
        <taxon>Bacillati</taxon>
        <taxon>Actinomycetota</taxon>
        <taxon>Actinomycetes</taxon>
        <taxon>Micromonosporales</taxon>
        <taxon>Micromonosporaceae</taxon>
        <taxon>Micromonospora</taxon>
    </lineage>
</organism>
<dbReference type="InterPro" id="IPR028098">
    <property type="entry name" value="Glyco_trans_4-like_N"/>
</dbReference>
<dbReference type="EMBL" id="POTX01000078">
    <property type="protein sequence ID" value="PZF96444.1"/>
    <property type="molecule type" value="Genomic_DNA"/>
</dbReference>
<keyword evidence="2 4" id="KW-0808">Transferase</keyword>
<dbReference type="Pfam" id="PF13692">
    <property type="entry name" value="Glyco_trans_1_4"/>
    <property type="match status" value="1"/>
</dbReference>
<dbReference type="InterPro" id="IPR050194">
    <property type="entry name" value="Glycosyltransferase_grp1"/>
</dbReference>
<evidence type="ECO:0000259" key="3">
    <source>
        <dbReference type="Pfam" id="PF13439"/>
    </source>
</evidence>
<keyword evidence="5" id="KW-1185">Reference proteome</keyword>
<accession>A0A2W2CT59</accession>
<dbReference type="RefSeq" id="WP_111243694.1">
    <property type="nucleotide sequence ID" value="NZ_AP023358.1"/>
</dbReference>
<dbReference type="AlphaFoldDB" id="A0A2W2CT59"/>
<dbReference type="OrthoDB" id="3861448at2"/>
<keyword evidence="1" id="KW-0328">Glycosyltransferase</keyword>
<evidence type="ECO:0000313" key="5">
    <source>
        <dbReference type="Proteomes" id="UP000248627"/>
    </source>
</evidence>
<dbReference type="PANTHER" id="PTHR45947">
    <property type="entry name" value="SULFOQUINOVOSYL TRANSFERASE SQD2"/>
    <property type="match status" value="1"/>
</dbReference>
<dbReference type="SUPFAM" id="SSF53756">
    <property type="entry name" value="UDP-Glycosyltransferase/glycogen phosphorylase"/>
    <property type="match status" value="1"/>
</dbReference>
<name>A0A2W2CT59_9ACTN</name>
<evidence type="ECO:0000256" key="2">
    <source>
        <dbReference type="ARBA" id="ARBA00022679"/>
    </source>
</evidence>
<dbReference type="GO" id="GO:0016757">
    <property type="term" value="F:glycosyltransferase activity"/>
    <property type="evidence" value="ECO:0007669"/>
    <property type="project" value="UniProtKB-KW"/>
</dbReference>
<dbReference type="Proteomes" id="UP000248627">
    <property type="component" value="Unassembled WGS sequence"/>
</dbReference>
<proteinExistence type="predicted"/>
<protein>
    <submittedName>
        <fullName evidence="4">Group 1 glycosyl transferase</fullName>
    </submittedName>
</protein>
<evidence type="ECO:0000313" key="4">
    <source>
        <dbReference type="EMBL" id="PZF96444.1"/>
    </source>
</evidence>
<dbReference type="PANTHER" id="PTHR45947:SF3">
    <property type="entry name" value="SULFOQUINOVOSYL TRANSFERASE SQD2"/>
    <property type="match status" value="1"/>
</dbReference>
<dbReference type="Gene3D" id="3.40.50.2000">
    <property type="entry name" value="Glycogen Phosphorylase B"/>
    <property type="match status" value="2"/>
</dbReference>
<gene>
    <name evidence="4" type="ORF">C1I93_13865</name>
</gene>
<dbReference type="Pfam" id="PF13439">
    <property type="entry name" value="Glyco_transf_4"/>
    <property type="match status" value="1"/>
</dbReference>
<dbReference type="CDD" id="cd03801">
    <property type="entry name" value="GT4_PimA-like"/>
    <property type="match status" value="1"/>
</dbReference>
<dbReference type="GO" id="GO:1901137">
    <property type="term" value="P:carbohydrate derivative biosynthetic process"/>
    <property type="evidence" value="ECO:0007669"/>
    <property type="project" value="UniProtKB-ARBA"/>
</dbReference>
<evidence type="ECO:0000256" key="1">
    <source>
        <dbReference type="ARBA" id="ARBA00022676"/>
    </source>
</evidence>
<sequence length="443" mass="46974">MTSLNVLVYPHAMEIGGSQLNAIDLAAAVRDLGHRVVVLSEPGPLVDRVQRVGLEHLPLPGRRRRPSPAVATRLRTLIRVRGLDVVHGYEWPPGLESYAGCAGGRAAAVCTVMSMAVAPFLPGRLPLVVGTRALQRHTAARRPGPVHLIEPPVDVVENAPGHPAEDFRARYGLHGSPGQPPPLLLAVVCRLVSELKLEGVLTAVEAVGRLAREHPVRLVVVGDGPARGVVEEQARRANATAGVPAVVLTGELHDPRPAYAAADVLLGMGGSALRALAFGRPLVVQGERGFWQLLTPQTCPTFLEQGWYGIGDGTGGADRLAGILRRLIGDPALRTSLGRYGRELAVDRFSLQRAARVQEEIYRSALAARHGGPGSLARATDGLRCAGGLAAYKLRRRYERLRGTATRDDFNAAVLAQAAVSTAPEPTGSLDALDGTQCTQRGA</sequence>
<reference evidence="4 5" key="1">
    <citation type="submission" date="2018-01" db="EMBL/GenBank/DDBJ databases">
        <title>Draft genome sequence of Jishengella endophytica.</title>
        <authorList>
            <person name="Sahin N."/>
            <person name="Ay H."/>
            <person name="Saygin H."/>
        </authorList>
    </citation>
    <scope>NUCLEOTIDE SEQUENCE [LARGE SCALE GENOMIC DNA]</scope>
    <source>
        <strain evidence="4 5">DSM 45430</strain>
    </source>
</reference>
<feature type="domain" description="Glycosyltransferase subfamily 4-like N-terminal" evidence="3">
    <location>
        <begin position="15"/>
        <end position="116"/>
    </location>
</feature>
<comment type="caution">
    <text evidence="4">The sequence shown here is derived from an EMBL/GenBank/DDBJ whole genome shotgun (WGS) entry which is preliminary data.</text>
</comment>